<evidence type="ECO:0000313" key="3">
    <source>
        <dbReference type="Proteomes" id="UP001172159"/>
    </source>
</evidence>
<feature type="compositionally biased region" description="Basic and acidic residues" evidence="1">
    <location>
        <begin position="698"/>
        <end position="708"/>
    </location>
</feature>
<feature type="compositionally biased region" description="Low complexity" evidence="1">
    <location>
        <begin position="499"/>
        <end position="516"/>
    </location>
</feature>
<sequence>MGHSSKFPFSLPGRKHKQPQPVAPAAPLSISEPLTKAQRILGTTAISLDLAGATSDTTKWGPWEGQSNAGISINVTESPAGRDTASSRLGSARRDDALHGSSGNRDRRWEEESAVLPKDNMTRSGRHDDTTDASSLRRQQSSSTIRSYYDKAKVPLAISQQTANSAMAKGLPSKAHAILDFEGNFNTEPKGLKKKKPSRLDLSSLLSKRSHKHLRPEPGSGHVLGFDMLTTSPSSVMSSSSASTPPPIAQRIDRKLRNKMTKESLREQAPSPDPRPSPISSTGRSDSAKQIPIKPNAELHNLYDHYEQKTFDEALEHNYRQIPERRGPPPDRALPAYPTPPTSNTGKPSLSPFPRSASRTGHAKDPPPLTVTVPDVHLVRPPSVPSLVSPMADCASISSRHTRTSKASKRTDRSLTEIDLLQNSVLALSSDSEDDYDACSDQLAVPPPPSDGPASPVSPRSAMSQPSFARSEDSSRSKASKQTTFAENPQYFPSREQQAAAPKLPKPSPRSSSLAPNSTMKSSQIYPSQNRSSSGTTGTARTHGYSALQTPTTHEAQVINMMPKNKFQDQPVWSVPEETQFEDFPAPPIHPTQRPPQPSRPEQTPPLSPTSVDFYLQSQRSSGSTQDTGSIGSGGSRGSGNRSGRRSSAASSIIQDNQSGRFMAVTRQEEMLLAALRQKRARMREDILAEYEDDADREEQHSLQREVTNDSSGMSMMSRQSSLSKNTVRVETNPLTARPRHQDSVRSRDSSVSAEQNGKHGHILVMMDESNPDMGPIAQLDYFPAPAESDRRGSKSNSRSGPPHKQRASLSAMSMPTASARRPPRSASLPRRGSSDQISVHSTNPVNNSIPKQILEDPAEDEEDEGVPRPDSPISPSDFPVPVSATNSSAKIVNKKHLRLSAFGTYKPNVEAGWWDDSG</sequence>
<dbReference type="Proteomes" id="UP001172159">
    <property type="component" value="Unassembled WGS sequence"/>
</dbReference>
<organism evidence="2 3">
    <name type="scientific">Apiosordaria backusii</name>
    <dbReference type="NCBI Taxonomy" id="314023"/>
    <lineage>
        <taxon>Eukaryota</taxon>
        <taxon>Fungi</taxon>
        <taxon>Dikarya</taxon>
        <taxon>Ascomycota</taxon>
        <taxon>Pezizomycotina</taxon>
        <taxon>Sordariomycetes</taxon>
        <taxon>Sordariomycetidae</taxon>
        <taxon>Sordariales</taxon>
        <taxon>Lasiosphaeriaceae</taxon>
        <taxon>Apiosordaria</taxon>
    </lineage>
</organism>
<accession>A0AA40ES58</accession>
<dbReference type="AlphaFoldDB" id="A0AA40ES58"/>
<feature type="compositionally biased region" description="Polar residues" evidence="1">
    <location>
        <begin position="725"/>
        <end position="735"/>
    </location>
</feature>
<feature type="region of interest" description="Disordered" evidence="1">
    <location>
        <begin position="691"/>
        <end position="760"/>
    </location>
</feature>
<proteinExistence type="predicted"/>
<feature type="compositionally biased region" description="Low complexity" evidence="1">
    <location>
        <begin position="818"/>
        <end position="832"/>
    </location>
</feature>
<feature type="region of interest" description="Disordered" evidence="1">
    <location>
        <begin position="52"/>
        <end position="147"/>
    </location>
</feature>
<feature type="compositionally biased region" description="Polar residues" evidence="1">
    <location>
        <begin position="517"/>
        <end position="531"/>
    </location>
</feature>
<feature type="region of interest" description="Disordered" evidence="1">
    <location>
        <begin position="431"/>
        <end position="658"/>
    </location>
</feature>
<dbReference type="EMBL" id="JAUKTV010000002">
    <property type="protein sequence ID" value="KAK0744522.1"/>
    <property type="molecule type" value="Genomic_DNA"/>
</dbReference>
<evidence type="ECO:0000313" key="2">
    <source>
        <dbReference type="EMBL" id="KAK0744522.1"/>
    </source>
</evidence>
<feature type="compositionally biased region" description="Pro residues" evidence="1">
    <location>
        <begin position="585"/>
        <end position="608"/>
    </location>
</feature>
<comment type="caution">
    <text evidence="2">The sequence shown here is derived from an EMBL/GenBank/DDBJ whole genome shotgun (WGS) entry which is preliminary data.</text>
</comment>
<feature type="region of interest" description="Disordered" evidence="1">
    <location>
        <begin position="786"/>
        <end position="889"/>
    </location>
</feature>
<feature type="region of interest" description="Disordered" evidence="1">
    <location>
        <begin position="207"/>
        <end position="300"/>
    </location>
</feature>
<evidence type="ECO:0000256" key="1">
    <source>
        <dbReference type="SAM" id="MobiDB-lite"/>
    </source>
</evidence>
<feature type="compositionally biased region" description="Polar residues" evidence="1">
    <location>
        <begin position="132"/>
        <end position="146"/>
    </location>
</feature>
<reference evidence="2" key="1">
    <citation type="submission" date="2023-06" db="EMBL/GenBank/DDBJ databases">
        <title>Genome-scale phylogeny and comparative genomics of the fungal order Sordariales.</title>
        <authorList>
            <consortium name="Lawrence Berkeley National Laboratory"/>
            <person name="Hensen N."/>
            <person name="Bonometti L."/>
            <person name="Westerberg I."/>
            <person name="Brannstrom I.O."/>
            <person name="Guillou S."/>
            <person name="Cros-Aarteil S."/>
            <person name="Calhoun S."/>
            <person name="Haridas S."/>
            <person name="Kuo A."/>
            <person name="Mondo S."/>
            <person name="Pangilinan J."/>
            <person name="Riley R."/>
            <person name="Labutti K."/>
            <person name="Andreopoulos B."/>
            <person name="Lipzen A."/>
            <person name="Chen C."/>
            <person name="Yanf M."/>
            <person name="Daum C."/>
            <person name="Ng V."/>
            <person name="Clum A."/>
            <person name="Steindorff A."/>
            <person name="Ohm R."/>
            <person name="Martin F."/>
            <person name="Silar P."/>
            <person name="Natvig D."/>
            <person name="Lalanne C."/>
            <person name="Gautier V."/>
            <person name="Ament-Velasquez S.L."/>
            <person name="Kruys A."/>
            <person name="Hutchinson M.I."/>
            <person name="Powell A.J."/>
            <person name="Barry K."/>
            <person name="Miller A.N."/>
            <person name="Grigoriev I.V."/>
            <person name="Debuchy R."/>
            <person name="Gladieux P."/>
            <person name="Thoren M.H."/>
            <person name="Johannesson H."/>
        </authorList>
    </citation>
    <scope>NUCLEOTIDE SEQUENCE</scope>
    <source>
        <strain evidence="2">CBS 540.89</strain>
    </source>
</reference>
<feature type="compositionally biased region" description="Low complexity" evidence="1">
    <location>
        <begin position="639"/>
        <end position="654"/>
    </location>
</feature>
<feature type="compositionally biased region" description="Low complexity" evidence="1">
    <location>
        <begin position="711"/>
        <end position="724"/>
    </location>
</feature>
<feature type="compositionally biased region" description="Polar residues" evidence="1">
    <location>
        <begin position="65"/>
        <end position="77"/>
    </location>
</feature>
<name>A0AA40ES58_9PEZI</name>
<feature type="compositionally biased region" description="Basic and acidic residues" evidence="1">
    <location>
        <begin position="251"/>
        <end position="266"/>
    </location>
</feature>
<feature type="compositionally biased region" description="Basic and acidic residues" evidence="1">
    <location>
        <begin position="740"/>
        <end position="749"/>
    </location>
</feature>
<feature type="region of interest" description="Disordered" evidence="1">
    <location>
        <begin position="322"/>
        <end position="375"/>
    </location>
</feature>
<feature type="compositionally biased region" description="Polar residues" evidence="1">
    <location>
        <begin position="836"/>
        <end position="851"/>
    </location>
</feature>
<feature type="compositionally biased region" description="Low complexity" evidence="1">
    <location>
        <begin position="230"/>
        <end position="243"/>
    </location>
</feature>
<feature type="region of interest" description="Disordered" evidence="1">
    <location>
        <begin position="1"/>
        <end position="31"/>
    </location>
</feature>
<protein>
    <submittedName>
        <fullName evidence="2">Uncharacterized protein</fullName>
    </submittedName>
</protein>
<feature type="compositionally biased region" description="Polar residues" evidence="1">
    <location>
        <begin position="808"/>
        <end position="817"/>
    </location>
</feature>
<keyword evidence="3" id="KW-1185">Reference proteome</keyword>
<feature type="compositionally biased region" description="Basic and acidic residues" evidence="1">
    <location>
        <begin position="92"/>
        <end position="111"/>
    </location>
</feature>
<feature type="compositionally biased region" description="Polar residues" evidence="1">
    <location>
        <begin position="616"/>
        <end position="628"/>
    </location>
</feature>
<gene>
    <name evidence="2" type="ORF">B0T21DRAFT_380761</name>
</gene>